<dbReference type="PANTHER" id="PTHR11851:SF219">
    <property type="entry name" value="HYPOTHETICAL ZINC PROTEASE"/>
    <property type="match status" value="1"/>
</dbReference>
<dbReference type="AlphaFoldDB" id="A0A5C6AKZ2"/>
<dbReference type="Gene3D" id="3.30.830.10">
    <property type="entry name" value="Metalloenzyme, LuxS/M16 peptidase-like"/>
    <property type="match status" value="2"/>
</dbReference>
<dbReference type="EMBL" id="SJPR01000001">
    <property type="protein sequence ID" value="TWU00071.1"/>
    <property type="molecule type" value="Genomic_DNA"/>
</dbReference>
<dbReference type="InterPro" id="IPR011765">
    <property type="entry name" value="Pept_M16_N"/>
</dbReference>
<evidence type="ECO:0000259" key="1">
    <source>
        <dbReference type="Pfam" id="PF00675"/>
    </source>
</evidence>
<evidence type="ECO:0000313" key="4">
    <source>
        <dbReference type="Proteomes" id="UP000317421"/>
    </source>
</evidence>
<dbReference type="Pfam" id="PF00675">
    <property type="entry name" value="Peptidase_M16"/>
    <property type="match status" value="1"/>
</dbReference>
<name>A0A5C6AKZ2_9BACT</name>
<dbReference type="InterPro" id="IPR011249">
    <property type="entry name" value="Metalloenz_LuxS/M16"/>
</dbReference>
<protein>
    <submittedName>
        <fullName evidence="3">Peptidase M16 inactive domain protein</fullName>
    </submittedName>
</protein>
<dbReference type="InterPro" id="IPR007863">
    <property type="entry name" value="Peptidase_M16_C"/>
</dbReference>
<evidence type="ECO:0000313" key="3">
    <source>
        <dbReference type="EMBL" id="TWU00071.1"/>
    </source>
</evidence>
<dbReference type="Pfam" id="PF05193">
    <property type="entry name" value="Peptidase_M16_C"/>
    <property type="match status" value="1"/>
</dbReference>
<sequence>MSLTPPDAPTPREACVHRLANGLTLIGEPADGFQSAAFSLMIPAGCRYDAADQLGLANLTCEMALRGAGDRDSRALVSDLDALGVERGESVGLSHTSLGASTLAENLPAALAIYADIVRRPHLPEDQLEAGRQVCLQELRGVEDEPSQKLMEELRRRHYGDPYGRASSGNIAAVESLQIRDVRQFQHKRYAPDSAILAVAGAFDWDAMVEDVERLFGDWVNNEAPSKTVETPGAGDGHVTYDSSQAHIGIAFPSVPYSHADYFQAWGANGVLSSGMSSRLFTEVREKRGLCYTVYASLQTQKDRAAVFCYAGTTAERAQETLDVTHSELVRLADGVTAEELGRLKARMKSGLILQQESTHARAGVLARDWRHLGHIRSLAEVNKLVDAVTADTINDYLQRNPPSDFTIVTLGPQPLTRPN</sequence>
<feature type="domain" description="Peptidase M16 C-terminal" evidence="2">
    <location>
        <begin position="177"/>
        <end position="347"/>
    </location>
</feature>
<reference evidence="3 4" key="1">
    <citation type="submission" date="2019-02" db="EMBL/GenBank/DDBJ databases">
        <title>Deep-cultivation of Planctomycetes and their phenomic and genomic characterization uncovers novel biology.</title>
        <authorList>
            <person name="Wiegand S."/>
            <person name="Jogler M."/>
            <person name="Boedeker C."/>
            <person name="Pinto D."/>
            <person name="Vollmers J."/>
            <person name="Rivas-Marin E."/>
            <person name="Kohn T."/>
            <person name="Peeters S.H."/>
            <person name="Heuer A."/>
            <person name="Rast P."/>
            <person name="Oberbeckmann S."/>
            <person name="Bunk B."/>
            <person name="Jeske O."/>
            <person name="Meyerdierks A."/>
            <person name="Storesund J.E."/>
            <person name="Kallscheuer N."/>
            <person name="Luecker S."/>
            <person name="Lage O.M."/>
            <person name="Pohl T."/>
            <person name="Merkel B.J."/>
            <person name="Hornburger P."/>
            <person name="Mueller R.-W."/>
            <person name="Bruemmer F."/>
            <person name="Labrenz M."/>
            <person name="Spormann A.M."/>
            <person name="Op Den Camp H."/>
            <person name="Overmann J."/>
            <person name="Amann R."/>
            <person name="Jetten M.S.M."/>
            <person name="Mascher T."/>
            <person name="Medema M.H."/>
            <person name="Devos D.P."/>
            <person name="Kaster A.-K."/>
            <person name="Ovreas L."/>
            <person name="Rohde M."/>
            <person name="Galperin M.Y."/>
            <person name="Jogler C."/>
        </authorList>
    </citation>
    <scope>NUCLEOTIDE SEQUENCE [LARGE SCALE GENOMIC DNA]</scope>
    <source>
        <strain evidence="3 4">Pla108</strain>
    </source>
</reference>
<dbReference type="InterPro" id="IPR050361">
    <property type="entry name" value="MPP/UQCRC_Complex"/>
</dbReference>
<proteinExistence type="predicted"/>
<dbReference type="Proteomes" id="UP000317421">
    <property type="component" value="Unassembled WGS sequence"/>
</dbReference>
<dbReference type="SUPFAM" id="SSF63411">
    <property type="entry name" value="LuxS/MPP-like metallohydrolase"/>
    <property type="match status" value="2"/>
</dbReference>
<accession>A0A5C6AKZ2</accession>
<keyword evidence="4" id="KW-1185">Reference proteome</keyword>
<dbReference type="RefSeq" id="WP_231934291.1">
    <property type="nucleotide sequence ID" value="NZ_SJPR01000001.1"/>
</dbReference>
<gene>
    <name evidence="3" type="ORF">Pla108_10150</name>
</gene>
<evidence type="ECO:0000259" key="2">
    <source>
        <dbReference type="Pfam" id="PF05193"/>
    </source>
</evidence>
<feature type="domain" description="Peptidase M16 N-terminal" evidence="1">
    <location>
        <begin position="34"/>
        <end position="160"/>
    </location>
</feature>
<comment type="caution">
    <text evidence="3">The sequence shown here is derived from an EMBL/GenBank/DDBJ whole genome shotgun (WGS) entry which is preliminary data.</text>
</comment>
<dbReference type="PANTHER" id="PTHR11851">
    <property type="entry name" value="METALLOPROTEASE"/>
    <property type="match status" value="1"/>
</dbReference>
<dbReference type="GO" id="GO:0046872">
    <property type="term" value="F:metal ion binding"/>
    <property type="evidence" value="ECO:0007669"/>
    <property type="project" value="InterPro"/>
</dbReference>
<organism evidence="3 4">
    <name type="scientific">Botrimarina colliarenosi</name>
    <dbReference type="NCBI Taxonomy" id="2528001"/>
    <lineage>
        <taxon>Bacteria</taxon>
        <taxon>Pseudomonadati</taxon>
        <taxon>Planctomycetota</taxon>
        <taxon>Planctomycetia</taxon>
        <taxon>Pirellulales</taxon>
        <taxon>Lacipirellulaceae</taxon>
        <taxon>Botrimarina</taxon>
    </lineage>
</organism>